<evidence type="ECO:0000313" key="2">
    <source>
        <dbReference type="Proteomes" id="UP001497516"/>
    </source>
</evidence>
<accession>A0AAV2G1W0</accession>
<sequence>MNGAKIPASHSIMGSLATDETYDLVNLRRIRRFWFSCAISTMTGSMVEAELIPIEVHRTFKSCTANMGGLLGMSQ</sequence>
<proteinExistence type="predicted"/>
<dbReference type="EMBL" id="OZ034820">
    <property type="protein sequence ID" value="CAL1404586.1"/>
    <property type="molecule type" value="Genomic_DNA"/>
</dbReference>
<protein>
    <submittedName>
        <fullName evidence="1">Uncharacterized protein</fullName>
    </submittedName>
</protein>
<dbReference type="AlphaFoldDB" id="A0AAV2G1W0"/>
<organism evidence="1 2">
    <name type="scientific">Linum trigynum</name>
    <dbReference type="NCBI Taxonomy" id="586398"/>
    <lineage>
        <taxon>Eukaryota</taxon>
        <taxon>Viridiplantae</taxon>
        <taxon>Streptophyta</taxon>
        <taxon>Embryophyta</taxon>
        <taxon>Tracheophyta</taxon>
        <taxon>Spermatophyta</taxon>
        <taxon>Magnoliopsida</taxon>
        <taxon>eudicotyledons</taxon>
        <taxon>Gunneridae</taxon>
        <taxon>Pentapetalae</taxon>
        <taxon>rosids</taxon>
        <taxon>fabids</taxon>
        <taxon>Malpighiales</taxon>
        <taxon>Linaceae</taxon>
        <taxon>Linum</taxon>
    </lineage>
</organism>
<evidence type="ECO:0000313" key="1">
    <source>
        <dbReference type="EMBL" id="CAL1404586.1"/>
    </source>
</evidence>
<reference evidence="1 2" key="1">
    <citation type="submission" date="2024-04" db="EMBL/GenBank/DDBJ databases">
        <authorList>
            <person name="Fracassetti M."/>
        </authorList>
    </citation>
    <scope>NUCLEOTIDE SEQUENCE [LARGE SCALE GENOMIC DNA]</scope>
</reference>
<keyword evidence="2" id="KW-1185">Reference proteome</keyword>
<gene>
    <name evidence="1" type="ORF">LTRI10_LOCUS44424</name>
</gene>
<name>A0AAV2G1W0_9ROSI</name>
<dbReference type="Proteomes" id="UP001497516">
    <property type="component" value="Chromosome 7"/>
</dbReference>